<name>A0A1I7CFA5_9BACT</name>
<dbReference type="STRING" id="305507.SAMN04489724_3138"/>
<gene>
    <name evidence="5" type="ORF">SAMN04489724_3138</name>
</gene>
<keyword evidence="6" id="KW-1185">Reference proteome</keyword>
<dbReference type="Pfam" id="PF00160">
    <property type="entry name" value="Pro_isomerase"/>
    <property type="match status" value="2"/>
</dbReference>
<evidence type="ECO:0000313" key="6">
    <source>
        <dbReference type="Proteomes" id="UP000199673"/>
    </source>
</evidence>
<dbReference type="PANTHER" id="PTHR45625:SF4">
    <property type="entry name" value="PEPTIDYLPROLYL ISOMERASE DOMAIN AND WD REPEAT-CONTAINING PROTEIN 1"/>
    <property type="match status" value="1"/>
</dbReference>
<dbReference type="GO" id="GO:0003755">
    <property type="term" value="F:peptidyl-prolyl cis-trans isomerase activity"/>
    <property type="evidence" value="ECO:0007669"/>
    <property type="project" value="UniProtKB-UniRule"/>
</dbReference>
<evidence type="ECO:0000256" key="3">
    <source>
        <dbReference type="RuleBase" id="RU363019"/>
    </source>
</evidence>
<dbReference type="PROSITE" id="PS51257">
    <property type="entry name" value="PROKAR_LIPOPROTEIN"/>
    <property type="match status" value="1"/>
</dbReference>
<feature type="domain" description="PPIase cyclophilin-type" evidence="4">
    <location>
        <begin position="41"/>
        <end position="279"/>
    </location>
</feature>
<accession>A0A1I7CFA5</accession>
<keyword evidence="1 3" id="KW-0697">Rotamase</keyword>
<keyword evidence="2 3" id="KW-0413">Isomerase</keyword>
<evidence type="ECO:0000256" key="2">
    <source>
        <dbReference type="ARBA" id="ARBA00023235"/>
    </source>
</evidence>
<comment type="catalytic activity">
    <reaction evidence="3">
        <text>[protein]-peptidylproline (omega=180) = [protein]-peptidylproline (omega=0)</text>
        <dbReference type="Rhea" id="RHEA:16237"/>
        <dbReference type="Rhea" id="RHEA-COMP:10747"/>
        <dbReference type="Rhea" id="RHEA-COMP:10748"/>
        <dbReference type="ChEBI" id="CHEBI:83833"/>
        <dbReference type="ChEBI" id="CHEBI:83834"/>
        <dbReference type="EC" id="5.2.1.8"/>
    </reaction>
</comment>
<feature type="chain" id="PRO_5011330302" description="Peptidyl-prolyl cis-trans isomerase" evidence="3">
    <location>
        <begin position="22"/>
        <end position="284"/>
    </location>
</feature>
<dbReference type="PROSITE" id="PS50072">
    <property type="entry name" value="CSA_PPIASE_2"/>
    <property type="match status" value="1"/>
</dbReference>
<sequence length="284" mass="32225">MKINFRAFALLLILASCQSLNKSKVTKSDLKKDIALVTTEGTIVLRLYDDTPLSRTNFLSLVKEGMYDSILFHRVIEKFMIQAGERIHEEAFQKKKNELQIPETIPAEITTTHFHKRGALGAAREGDDVNPEQKGSFIQFYIVQGRTYTDSTLDIAENRINKGLAYNQVINDPANSETFTKYQELLRNRDSSRGEEAKQLKAKLDSLAEIEQKRMTSYQYPEAHREVYKTIGGAAHLDQNYTVFGEVVSGMDVVDKIAASETTNRDRPTSDILILSTNLIKRQK</sequence>
<organism evidence="5 6">
    <name type="scientific">Algoriphagus locisalis</name>
    <dbReference type="NCBI Taxonomy" id="305507"/>
    <lineage>
        <taxon>Bacteria</taxon>
        <taxon>Pseudomonadati</taxon>
        <taxon>Bacteroidota</taxon>
        <taxon>Cytophagia</taxon>
        <taxon>Cytophagales</taxon>
        <taxon>Cyclobacteriaceae</taxon>
        <taxon>Algoriphagus</taxon>
    </lineage>
</organism>
<dbReference type="Gene3D" id="2.40.100.10">
    <property type="entry name" value="Cyclophilin-like"/>
    <property type="match status" value="2"/>
</dbReference>
<dbReference type="EC" id="5.2.1.8" evidence="3"/>
<dbReference type="InterPro" id="IPR029000">
    <property type="entry name" value="Cyclophilin-like_dom_sf"/>
</dbReference>
<comment type="similarity">
    <text evidence="3">Belongs to the cyclophilin-type PPIase family.</text>
</comment>
<proteinExistence type="inferred from homology"/>
<comment type="function">
    <text evidence="3">PPIases accelerate the folding of proteins. It catalyzes the cis-trans isomerization of proline imidic peptide bonds in oligopeptides.</text>
</comment>
<evidence type="ECO:0000259" key="4">
    <source>
        <dbReference type="PROSITE" id="PS50072"/>
    </source>
</evidence>
<protein>
    <recommendedName>
        <fullName evidence="3">Peptidyl-prolyl cis-trans isomerase</fullName>
        <shortName evidence="3">PPIase</shortName>
        <ecNumber evidence="3">5.2.1.8</ecNumber>
    </recommendedName>
</protein>
<dbReference type="OrthoDB" id="9807797at2"/>
<dbReference type="InterPro" id="IPR002130">
    <property type="entry name" value="Cyclophilin-type_PPIase_dom"/>
</dbReference>
<dbReference type="PANTHER" id="PTHR45625">
    <property type="entry name" value="PEPTIDYL-PROLYL CIS-TRANS ISOMERASE-RELATED"/>
    <property type="match status" value="1"/>
</dbReference>
<evidence type="ECO:0000256" key="1">
    <source>
        <dbReference type="ARBA" id="ARBA00023110"/>
    </source>
</evidence>
<dbReference type="RefSeq" id="WP_091695115.1">
    <property type="nucleotide sequence ID" value="NZ_FPBF01000004.1"/>
</dbReference>
<keyword evidence="3" id="KW-0732">Signal</keyword>
<dbReference type="EMBL" id="FPBF01000004">
    <property type="protein sequence ID" value="SFT98120.1"/>
    <property type="molecule type" value="Genomic_DNA"/>
</dbReference>
<dbReference type="CDD" id="cd00317">
    <property type="entry name" value="cyclophilin"/>
    <property type="match status" value="1"/>
</dbReference>
<dbReference type="SUPFAM" id="SSF50891">
    <property type="entry name" value="Cyclophilin-like"/>
    <property type="match status" value="2"/>
</dbReference>
<dbReference type="Proteomes" id="UP000199673">
    <property type="component" value="Unassembled WGS sequence"/>
</dbReference>
<dbReference type="AlphaFoldDB" id="A0A1I7CFA5"/>
<dbReference type="PRINTS" id="PR00153">
    <property type="entry name" value="CSAPPISMRASE"/>
</dbReference>
<dbReference type="InterPro" id="IPR044666">
    <property type="entry name" value="Cyclophilin_A-like"/>
</dbReference>
<evidence type="ECO:0000313" key="5">
    <source>
        <dbReference type="EMBL" id="SFT98120.1"/>
    </source>
</evidence>
<feature type="signal peptide" evidence="3">
    <location>
        <begin position="1"/>
        <end position="21"/>
    </location>
</feature>
<reference evidence="6" key="1">
    <citation type="submission" date="2016-10" db="EMBL/GenBank/DDBJ databases">
        <authorList>
            <person name="Varghese N."/>
            <person name="Submissions S."/>
        </authorList>
    </citation>
    <scope>NUCLEOTIDE SEQUENCE [LARGE SCALE GENOMIC DNA]</scope>
    <source>
        <strain evidence="6">DSM 23445</strain>
    </source>
</reference>